<proteinExistence type="predicted"/>
<dbReference type="Proteomes" id="UP000823635">
    <property type="component" value="Unassembled WGS sequence"/>
</dbReference>
<name>A0A9D9DN79_9BACT</name>
<dbReference type="PANTHER" id="PTHR11669:SF8">
    <property type="entry name" value="DNA POLYMERASE III SUBUNIT DELTA"/>
    <property type="match status" value="1"/>
</dbReference>
<reference evidence="1" key="1">
    <citation type="submission" date="2020-10" db="EMBL/GenBank/DDBJ databases">
        <authorList>
            <person name="Gilroy R."/>
        </authorList>
    </citation>
    <scope>NUCLEOTIDE SEQUENCE</scope>
    <source>
        <strain evidence="1">15467</strain>
    </source>
</reference>
<evidence type="ECO:0008006" key="3">
    <source>
        <dbReference type="Google" id="ProtNLM"/>
    </source>
</evidence>
<comment type="caution">
    <text evidence="1">The sequence shown here is derived from an EMBL/GenBank/DDBJ whole genome shotgun (WGS) entry which is preliminary data.</text>
</comment>
<reference evidence="1" key="2">
    <citation type="journal article" date="2021" name="PeerJ">
        <title>Extensive microbial diversity within the chicken gut microbiome revealed by metagenomics and culture.</title>
        <authorList>
            <person name="Gilroy R."/>
            <person name="Ravi A."/>
            <person name="Getino M."/>
            <person name="Pursley I."/>
            <person name="Horton D.L."/>
            <person name="Alikhan N.F."/>
            <person name="Baker D."/>
            <person name="Gharbi K."/>
            <person name="Hall N."/>
            <person name="Watson M."/>
            <person name="Adriaenssens E.M."/>
            <person name="Foster-Nyarko E."/>
            <person name="Jarju S."/>
            <person name="Secka A."/>
            <person name="Antonio M."/>
            <person name="Oren A."/>
            <person name="Chaudhuri R.R."/>
            <person name="La Ragione R."/>
            <person name="Hildebrand F."/>
            <person name="Pallen M.J."/>
        </authorList>
    </citation>
    <scope>NUCLEOTIDE SEQUENCE</scope>
    <source>
        <strain evidence="1">15467</strain>
    </source>
</reference>
<accession>A0A9D9DN79</accession>
<dbReference type="Gene3D" id="3.40.50.300">
    <property type="entry name" value="P-loop containing nucleotide triphosphate hydrolases"/>
    <property type="match status" value="1"/>
</dbReference>
<evidence type="ECO:0000313" key="2">
    <source>
        <dbReference type="Proteomes" id="UP000823635"/>
    </source>
</evidence>
<sequence length="375" mass="42167">MRFSQIIGHGGIVEKLRELVDSGRMPGTLLFSERPGCGALALALATISYMFCKERTGGDSCGKCTQCVKTDRLVHPDLHFTFPVNTSVLVGKDKRAEIDEFYPLWREIAIENPYFTEQQLYRKFGIENKFGTISVSEANAIIRKLSLSSYEGGIKVMLVLFAERMNQEAANKLLKSLEEPAEGTYYFLVSQSPEKIISTILSRCMIIEVPPIEHDLLAEKLAGQFGMSMEDAAVWARYAAGSYGNALELIEAENSGNEFFSTFVSLLSLSVKKDMLALLELGAQMAKWGKEEQKEFCLRAMETLRKIHAMSIGVEEIAYSPAAEAEKLRKLSGYLKKEIYVKGYEYLNNAIACIERNVNPKFIFCDLCNRFYYNA</sequence>
<organism evidence="1 2">
    <name type="scientific">Candidatus Egerieousia excrementavium</name>
    <dbReference type="NCBI Taxonomy" id="2840778"/>
    <lineage>
        <taxon>Bacteria</taxon>
        <taxon>Pseudomonadati</taxon>
        <taxon>Bacteroidota</taxon>
        <taxon>Bacteroidia</taxon>
        <taxon>Bacteroidales</taxon>
        <taxon>Candidatus Egerieousia</taxon>
    </lineage>
</organism>
<evidence type="ECO:0000313" key="1">
    <source>
        <dbReference type="EMBL" id="MBO8429190.1"/>
    </source>
</evidence>
<dbReference type="EMBL" id="JADINB010000102">
    <property type="protein sequence ID" value="MBO8429190.1"/>
    <property type="molecule type" value="Genomic_DNA"/>
</dbReference>
<protein>
    <recommendedName>
        <fullName evidence="3">DNA polymerase III subunit delta</fullName>
    </recommendedName>
</protein>
<gene>
    <name evidence="1" type="ORF">IAC68_04580</name>
</gene>
<dbReference type="AlphaFoldDB" id="A0A9D9DN79"/>
<dbReference type="InterPro" id="IPR027417">
    <property type="entry name" value="P-loop_NTPase"/>
</dbReference>
<dbReference type="PANTHER" id="PTHR11669">
    <property type="entry name" value="REPLICATION FACTOR C / DNA POLYMERASE III GAMMA-TAU SUBUNIT"/>
    <property type="match status" value="1"/>
</dbReference>
<dbReference type="GO" id="GO:0006261">
    <property type="term" value="P:DNA-templated DNA replication"/>
    <property type="evidence" value="ECO:0007669"/>
    <property type="project" value="TreeGrafter"/>
</dbReference>
<dbReference type="InterPro" id="IPR050238">
    <property type="entry name" value="DNA_Rep/Repair_Clamp_Loader"/>
</dbReference>
<dbReference type="SUPFAM" id="SSF52540">
    <property type="entry name" value="P-loop containing nucleoside triphosphate hydrolases"/>
    <property type="match status" value="1"/>
</dbReference>
<dbReference type="Pfam" id="PF13177">
    <property type="entry name" value="DNA_pol3_delta2"/>
    <property type="match status" value="1"/>
</dbReference>